<dbReference type="AlphaFoldDB" id="A0A0F8WE21"/>
<evidence type="ECO:0000313" key="1">
    <source>
        <dbReference type="EMBL" id="KKK55107.1"/>
    </source>
</evidence>
<sequence>IKPQPIDTFDIENWFRRCPYGKVGDRLGVKETHYRWGHWAKNGLTKAGKQAWKFVATNNEIAYLDHPPSLINANRSRNINGWIKRPSIFLHKRFIRIWLEITEVRVERVQEITEDDAIKEGIIPKWKDGIPIRHDGSGGICREAFARLWDSLDAKRGYGWEVNPWVFVLEFKQI</sequence>
<accession>A0A0F8WE21</accession>
<proteinExistence type="predicted"/>
<name>A0A0F8WE21_9ZZZZ</name>
<comment type="caution">
    <text evidence="1">The sequence shown here is derived from an EMBL/GenBank/DDBJ whole genome shotgun (WGS) entry which is preliminary data.</text>
</comment>
<reference evidence="1" key="1">
    <citation type="journal article" date="2015" name="Nature">
        <title>Complex archaea that bridge the gap between prokaryotes and eukaryotes.</title>
        <authorList>
            <person name="Spang A."/>
            <person name="Saw J.H."/>
            <person name="Jorgensen S.L."/>
            <person name="Zaremba-Niedzwiedzka K."/>
            <person name="Martijn J."/>
            <person name="Lind A.E."/>
            <person name="van Eijk R."/>
            <person name="Schleper C."/>
            <person name="Guy L."/>
            <person name="Ettema T.J."/>
        </authorList>
    </citation>
    <scope>NUCLEOTIDE SEQUENCE</scope>
</reference>
<gene>
    <name evidence="1" type="ORF">LCGC14_3077920</name>
</gene>
<protein>
    <submittedName>
        <fullName evidence="1">Uncharacterized protein</fullName>
    </submittedName>
</protein>
<organism evidence="1">
    <name type="scientific">marine sediment metagenome</name>
    <dbReference type="NCBI Taxonomy" id="412755"/>
    <lineage>
        <taxon>unclassified sequences</taxon>
        <taxon>metagenomes</taxon>
        <taxon>ecological metagenomes</taxon>
    </lineage>
</organism>
<feature type="non-terminal residue" evidence="1">
    <location>
        <position position="1"/>
    </location>
</feature>
<dbReference type="EMBL" id="LAZR01065654">
    <property type="protein sequence ID" value="KKK55107.1"/>
    <property type="molecule type" value="Genomic_DNA"/>
</dbReference>